<organism evidence="2 3">
    <name type="scientific">Ficus carica</name>
    <name type="common">Common fig</name>
    <dbReference type="NCBI Taxonomy" id="3494"/>
    <lineage>
        <taxon>Eukaryota</taxon>
        <taxon>Viridiplantae</taxon>
        <taxon>Streptophyta</taxon>
        <taxon>Embryophyta</taxon>
        <taxon>Tracheophyta</taxon>
        <taxon>Spermatophyta</taxon>
        <taxon>Magnoliopsida</taxon>
        <taxon>eudicotyledons</taxon>
        <taxon>Gunneridae</taxon>
        <taxon>Pentapetalae</taxon>
        <taxon>rosids</taxon>
        <taxon>fabids</taxon>
        <taxon>Rosales</taxon>
        <taxon>Moraceae</taxon>
        <taxon>Ficeae</taxon>
        <taxon>Ficus</taxon>
    </lineage>
</organism>
<reference evidence="2" key="1">
    <citation type="submission" date="2023-07" db="EMBL/GenBank/DDBJ databases">
        <title>draft genome sequence of fig (Ficus carica).</title>
        <authorList>
            <person name="Takahashi T."/>
            <person name="Nishimura K."/>
        </authorList>
    </citation>
    <scope>NUCLEOTIDE SEQUENCE</scope>
</reference>
<feature type="compositionally biased region" description="Polar residues" evidence="1">
    <location>
        <begin position="111"/>
        <end position="124"/>
    </location>
</feature>
<evidence type="ECO:0000313" key="3">
    <source>
        <dbReference type="Proteomes" id="UP001187192"/>
    </source>
</evidence>
<sequence>MPSIERLDKEPDHLHPEYTEHPWPDAVLGEHDQMSFLENTGTRPNLAVSPGRPQVLGPDCAPSTLSRGVYPGLIGMPPTYCCNTSHRHPPPPTLTRAAHAGACSGHPAVPSTGSETRGTNSLSR</sequence>
<name>A0AA87YSS9_FICCA</name>
<feature type="region of interest" description="Disordered" evidence="1">
    <location>
        <begin position="40"/>
        <end position="60"/>
    </location>
</feature>
<proteinExistence type="predicted"/>
<dbReference type="EMBL" id="BTGU01002805">
    <property type="protein sequence ID" value="GMN22113.1"/>
    <property type="molecule type" value="Genomic_DNA"/>
</dbReference>
<comment type="caution">
    <text evidence="2">The sequence shown here is derived from an EMBL/GenBank/DDBJ whole genome shotgun (WGS) entry which is preliminary data.</text>
</comment>
<gene>
    <name evidence="2" type="ORF">TIFTF001_043453</name>
</gene>
<dbReference type="AlphaFoldDB" id="A0AA87YSS9"/>
<feature type="region of interest" description="Disordered" evidence="1">
    <location>
        <begin position="1"/>
        <end position="25"/>
    </location>
</feature>
<dbReference type="Proteomes" id="UP001187192">
    <property type="component" value="Unassembled WGS sequence"/>
</dbReference>
<protein>
    <submittedName>
        <fullName evidence="2">Uncharacterized protein</fullName>
    </submittedName>
</protein>
<evidence type="ECO:0000256" key="1">
    <source>
        <dbReference type="SAM" id="MobiDB-lite"/>
    </source>
</evidence>
<feature type="region of interest" description="Disordered" evidence="1">
    <location>
        <begin position="92"/>
        <end position="124"/>
    </location>
</feature>
<accession>A0AA87YSS9</accession>
<keyword evidence="3" id="KW-1185">Reference proteome</keyword>
<evidence type="ECO:0000313" key="2">
    <source>
        <dbReference type="EMBL" id="GMN22113.1"/>
    </source>
</evidence>